<dbReference type="Gene3D" id="3.60.21.10">
    <property type="match status" value="1"/>
</dbReference>
<dbReference type="PANTHER" id="PTHR39323">
    <property type="entry name" value="BLR1149 PROTEIN"/>
    <property type="match status" value="1"/>
</dbReference>
<organism evidence="2 3">
    <name type="scientific">Hyunsoonleella flava</name>
    <dbReference type="NCBI Taxonomy" id="2527939"/>
    <lineage>
        <taxon>Bacteria</taxon>
        <taxon>Pseudomonadati</taxon>
        <taxon>Bacteroidota</taxon>
        <taxon>Flavobacteriia</taxon>
        <taxon>Flavobacteriales</taxon>
        <taxon>Flavobacteriaceae</taxon>
    </lineage>
</organism>
<evidence type="ECO:0000313" key="3">
    <source>
        <dbReference type="Proteomes" id="UP000291142"/>
    </source>
</evidence>
<dbReference type="InterPro" id="IPR024173">
    <property type="entry name" value="Pesterase_MJ0037-like"/>
</dbReference>
<dbReference type="NCBIfam" id="TIGR04123">
    <property type="entry name" value="P_estr_lig_assc"/>
    <property type="match status" value="1"/>
</dbReference>
<dbReference type="GO" id="GO:0004519">
    <property type="term" value="F:endonuclease activity"/>
    <property type="evidence" value="ECO:0007669"/>
    <property type="project" value="UniProtKB-KW"/>
</dbReference>
<reference evidence="2 3" key="1">
    <citation type="submission" date="2019-02" db="EMBL/GenBank/DDBJ databases">
        <title>Hyunsoonleella sp., isolated from marine sediment.</title>
        <authorList>
            <person name="Liu B.-T."/>
        </authorList>
    </citation>
    <scope>NUCLEOTIDE SEQUENCE [LARGE SCALE GENOMIC DNA]</scope>
    <source>
        <strain evidence="2 3">T58</strain>
    </source>
</reference>
<keyword evidence="2" id="KW-0378">Hydrolase</keyword>
<gene>
    <name evidence="2" type="primary">pdeM</name>
    <name evidence="2" type="ORF">EYD45_02280</name>
</gene>
<dbReference type="InterPro" id="IPR004843">
    <property type="entry name" value="Calcineurin-like_PHP"/>
</dbReference>
<protein>
    <submittedName>
        <fullName evidence="2">Ligase-associated DNA damage response endonuclease PdeM</fullName>
        <ecNumber evidence="2">3.1.-.-</ecNumber>
    </submittedName>
</protein>
<dbReference type="Proteomes" id="UP000291142">
    <property type="component" value="Unassembled WGS sequence"/>
</dbReference>
<dbReference type="InterPro" id="IPR029052">
    <property type="entry name" value="Metallo-depent_PP-like"/>
</dbReference>
<dbReference type="EC" id="3.1.-.-" evidence="2"/>
<dbReference type="SUPFAM" id="SSF56300">
    <property type="entry name" value="Metallo-dependent phosphatases"/>
    <property type="match status" value="1"/>
</dbReference>
<dbReference type="InterPro" id="IPR026336">
    <property type="entry name" value="PdeM-like"/>
</dbReference>
<dbReference type="GO" id="GO:0016874">
    <property type="term" value="F:ligase activity"/>
    <property type="evidence" value="ECO:0007669"/>
    <property type="project" value="UniProtKB-KW"/>
</dbReference>
<dbReference type="GO" id="GO:0016787">
    <property type="term" value="F:hydrolase activity"/>
    <property type="evidence" value="ECO:0007669"/>
    <property type="project" value="UniProtKB-KW"/>
</dbReference>
<dbReference type="PIRSF" id="PIRSF000887">
    <property type="entry name" value="Pesterase_MJ0037"/>
    <property type="match status" value="1"/>
</dbReference>
<dbReference type="Pfam" id="PF00149">
    <property type="entry name" value="Metallophos"/>
    <property type="match status" value="1"/>
</dbReference>
<accession>A0A4Q9FIA1</accession>
<keyword evidence="3" id="KW-1185">Reference proteome</keyword>
<sequence length="216" mass="24739">MTIAAKTVNIQGEVLALTNQRCIYWKAKEALILSDLHIGKTAHFRKNGIPVSSEVLQKDLQRLEQLIHHFNPKSLIIVGDLFHAELNKDVLFFKKWMQQFPDINISLIKGNHDKNSFELYDGLNIDLLDNQLELPPFVFVHDIKTYAVNKFYISGHIHPGVLIKGKGKQRIKLPCYQIIKNKLVLPAFSEFTGLNSNTNIEITRCFAITKTQVFEV</sequence>
<dbReference type="AlphaFoldDB" id="A0A4Q9FIA1"/>
<dbReference type="OrthoDB" id="9795838at2"/>
<proteinExistence type="predicted"/>
<dbReference type="PANTHER" id="PTHR39323:SF1">
    <property type="entry name" value="BLR1149 PROTEIN"/>
    <property type="match status" value="1"/>
</dbReference>
<feature type="domain" description="Calcineurin-like phosphoesterase" evidence="1">
    <location>
        <begin position="31"/>
        <end position="126"/>
    </location>
</feature>
<dbReference type="RefSeq" id="WP_130962718.1">
    <property type="nucleotide sequence ID" value="NZ_SIRT01000001.1"/>
</dbReference>
<dbReference type="EMBL" id="SIRT01000001">
    <property type="protein sequence ID" value="TBN06731.1"/>
    <property type="molecule type" value="Genomic_DNA"/>
</dbReference>
<comment type="caution">
    <text evidence="2">The sequence shown here is derived from an EMBL/GenBank/DDBJ whole genome shotgun (WGS) entry which is preliminary data.</text>
</comment>
<keyword evidence="2" id="KW-0255">Endonuclease</keyword>
<keyword evidence="2" id="KW-0540">Nuclease</keyword>
<keyword evidence="2" id="KW-0436">Ligase</keyword>
<name>A0A4Q9FIA1_9FLAO</name>
<evidence type="ECO:0000313" key="2">
    <source>
        <dbReference type="EMBL" id="TBN06731.1"/>
    </source>
</evidence>
<evidence type="ECO:0000259" key="1">
    <source>
        <dbReference type="Pfam" id="PF00149"/>
    </source>
</evidence>